<dbReference type="RefSeq" id="WP_286305178.1">
    <property type="nucleotide sequence ID" value="NZ_AP027741.1"/>
</dbReference>
<comment type="caution">
    <text evidence="2">The sequence shown here is derived from an EMBL/GenBank/DDBJ whole genome shotgun (WGS) entry which is preliminary data.</text>
</comment>
<proteinExistence type="predicted"/>
<feature type="transmembrane region" description="Helical" evidence="1">
    <location>
        <begin position="12"/>
        <end position="28"/>
    </location>
</feature>
<keyword evidence="1" id="KW-1133">Transmembrane helix</keyword>
<sequence length="143" mass="16453">MKVEISQSQYEFRYMILLHVVVISLLLLNKASMGPLLTGVLISFACVGFVIWLRRYKRVSGKASVTGISMSKDRQWFLNYNDGSVSGPYTLKSSTQLPYVLFIYLNPSMHGRGQILMIPIDAVEKNNWRKLRAELRHPDSWEQ</sequence>
<gene>
    <name evidence="2" type="ORF">GCM10008964_03650</name>
</gene>
<keyword evidence="1" id="KW-0472">Membrane</keyword>
<keyword evidence="1" id="KW-0812">Transmembrane</keyword>
<protein>
    <recommendedName>
        <fullName evidence="4">YcxB-like protein domain-containing protein</fullName>
    </recommendedName>
</protein>
<dbReference type="Proteomes" id="UP001501476">
    <property type="component" value="Unassembled WGS sequence"/>
</dbReference>
<feature type="transmembrane region" description="Helical" evidence="1">
    <location>
        <begin position="34"/>
        <end position="53"/>
    </location>
</feature>
<dbReference type="EMBL" id="BAAADG010000001">
    <property type="protein sequence ID" value="GAA0215291.1"/>
    <property type="molecule type" value="Genomic_DNA"/>
</dbReference>
<accession>A0ABP3CTU4</accession>
<keyword evidence="3" id="KW-1185">Reference proteome</keyword>
<organism evidence="2 3">
    <name type="scientific">Methylophaga marina</name>
    <dbReference type="NCBI Taxonomy" id="45495"/>
    <lineage>
        <taxon>Bacteria</taxon>
        <taxon>Pseudomonadati</taxon>
        <taxon>Pseudomonadota</taxon>
        <taxon>Gammaproteobacteria</taxon>
        <taxon>Thiotrichales</taxon>
        <taxon>Piscirickettsiaceae</taxon>
        <taxon>Methylophaga</taxon>
    </lineage>
</organism>
<dbReference type="Pfam" id="PF07254">
    <property type="entry name" value="Cpta_toxin"/>
    <property type="match status" value="1"/>
</dbReference>
<evidence type="ECO:0000313" key="2">
    <source>
        <dbReference type="EMBL" id="GAA0215291.1"/>
    </source>
</evidence>
<name>A0ABP3CTU4_9GAMM</name>
<evidence type="ECO:0008006" key="4">
    <source>
        <dbReference type="Google" id="ProtNLM"/>
    </source>
</evidence>
<evidence type="ECO:0000313" key="3">
    <source>
        <dbReference type="Proteomes" id="UP001501476"/>
    </source>
</evidence>
<dbReference type="InterPro" id="IPR009883">
    <property type="entry name" value="YgfX"/>
</dbReference>
<evidence type="ECO:0000256" key="1">
    <source>
        <dbReference type="SAM" id="Phobius"/>
    </source>
</evidence>
<reference evidence="3" key="1">
    <citation type="journal article" date="2019" name="Int. J. Syst. Evol. Microbiol.">
        <title>The Global Catalogue of Microorganisms (GCM) 10K type strain sequencing project: providing services to taxonomists for standard genome sequencing and annotation.</title>
        <authorList>
            <consortium name="The Broad Institute Genomics Platform"/>
            <consortium name="The Broad Institute Genome Sequencing Center for Infectious Disease"/>
            <person name="Wu L."/>
            <person name="Ma J."/>
        </authorList>
    </citation>
    <scope>NUCLEOTIDE SEQUENCE [LARGE SCALE GENOMIC DNA]</scope>
    <source>
        <strain evidence="3">JCM 6886</strain>
    </source>
</reference>